<dbReference type="Gene3D" id="1.20.1250.20">
    <property type="entry name" value="MFS general substrate transporter like domains"/>
    <property type="match status" value="1"/>
</dbReference>
<proteinExistence type="predicted"/>
<evidence type="ECO:0000256" key="1">
    <source>
        <dbReference type="ARBA" id="ARBA00004141"/>
    </source>
</evidence>
<gene>
    <name evidence="7" type="primary">ORCT</name>
</gene>
<feature type="transmembrane region" description="Helical" evidence="5">
    <location>
        <begin position="390"/>
        <end position="409"/>
    </location>
</feature>
<dbReference type="GO" id="GO:0016020">
    <property type="term" value="C:membrane"/>
    <property type="evidence" value="ECO:0007669"/>
    <property type="project" value="UniProtKB-SubCell"/>
</dbReference>
<dbReference type="KEGG" id="bdr:105229573"/>
<dbReference type="EMBL" id="GAKP01005263">
    <property type="protein sequence ID" value="JAC53689.1"/>
    <property type="molecule type" value="Transcribed_RNA"/>
</dbReference>
<comment type="subcellular location">
    <subcellularLocation>
        <location evidence="1">Membrane</location>
        <topology evidence="1">Multi-pass membrane protein</topology>
    </subcellularLocation>
</comment>
<feature type="transmembrane region" description="Helical" evidence="5">
    <location>
        <begin position="328"/>
        <end position="346"/>
    </location>
</feature>
<evidence type="ECO:0000256" key="4">
    <source>
        <dbReference type="ARBA" id="ARBA00023136"/>
    </source>
</evidence>
<dbReference type="RefSeq" id="XP_011208246.2">
    <property type="nucleotide sequence ID" value="XM_011209944.4"/>
</dbReference>
<evidence type="ECO:0000256" key="3">
    <source>
        <dbReference type="ARBA" id="ARBA00022989"/>
    </source>
</evidence>
<dbReference type="GO" id="GO:0022857">
    <property type="term" value="F:transmembrane transporter activity"/>
    <property type="evidence" value="ECO:0007669"/>
    <property type="project" value="InterPro"/>
</dbReference>
<sequence length="550" mass="62344">MDFDAVLKKCGNFGRFQFLVLLCFSLTNLLSSMHYFAQTIISFTPKHWCYHEKLSNASFDEIRAVYAQTTDPHCTLLDDIVDGQPIVAEVGKCRRWIYEYESGYKSVTSDLNWVCEEAIQSAIGQSLYFVGSVIGTVFFGYLADKIGRLPALVCTTLTGAIGDFLTTFSTNLPIYSIFRFISGLSTDTFYYLMYIMVFEYLSPRKRTLGLNMVTGIFYFLGLALSPWYALWSGSWRGYLYIASVPALLVLIYPFLICESAQWLIATQQYDRAVKCLKHVAKINKREVKDDVFDEFIAHYKQKTSEELTKKANKDTFWGMFRTPRLRKFAIMMLLKNIFLALALDVISRNMEGLGSSPFVLFSTTSVVYVVGGLTIILLQNHIGRKGMAFSTFLVSAIIIGANSILIAFLDTERNALLFAIMTGLGRYGVVVSYEAEAQYSSEFLPTTVRGRGMANIHVAGFAFTSLHSYVIYLGYFYKPLPSICISLVMFLAAILCLSLPETMNQKLPQTLKDGEDFARNQRWYYFVCFDKTLSKMDGDVSNDRHCDVEK</sequence>
<dbReference type="InterPro" id="IPR005828">
    <property type="entry name" value="MFS_sugar_transport-like"/>
</dbReference>
<accession>A0A034WG90</accession>
<feature type="transmembrane region" description="Helical" evidence="5">
    <location>
        <begin position="122"/>
        <end position="142"/>
    </location>
</feature>
<evidence type="ECO:0000256" key="2">
    <source>
        <dbReference type="ARBA" id="ARBA00022692"/>
    </source>
</evidence>
<dbReference type="SUPFAM" id="SSF103473">
    <property type="entry name" value="MFS general substrate transporter"/>
    <property type="match status" value="1"/>
</dbReference>
<protein>
    <submittedName>
        <fullName evidence="7">Organic cation transporter protein</fullName>
    </submittedName>
</protein>
<feature type="transmembrane region" description="Helical" evidence="5">
    <location>
        <begin position="174"/>
        <end position="196"/>
    </location>
</feature>
<feature type="transmembrane region" description="Helical" evidence="5">
    <location>
        <begin position="237"/>
        <end position="257"/>
    </location>
</feature>
<evidence type="ECO:0000259" key="6">
    <source>
        <dbReference type="PROSITE" id="PS50850"/>
    </source>
</evidence>
<feature type="transmembrane region" description="Helical" evidence="5">
    <location>
        <begin position="454"/>
        <end position="474"/>
    </location>
</feature>
<feature type="transmembrane region" description="Helical" evidence="5">
    <location>
        <begin position="480"/>
        <end position="499"/>
    </location>
</feature>
<evidence type="ECO:0000313" key="7">
    <source>
        <dbReference type="EMBL" id="JAC53684.1"/>
    </source>
</evidence>
<feature type="domain" description="Major facilitator superfamily (MFS) profile" evidence="6">
    <location>
        <begin position="20"/>
        <end position="504"/>
    </location>
</feature>
<keyword evidence="3 5" id="KW-1133">Transmembrane helix</keyword>
<reference evidence="7" key="1">
    <citation type="journal article" date="2014" name="BMC Genomics">
        <title>Characterizing the developmental transcriptome of the oriental fruit fly, Bactrocera dorsalis (Diptera: Tephritidae) through comparative genomic analysis with Drosophila melanogaster utilizing modENCODE datasets.</title>
        <authorList>
            <person name="Geib S.M."/>
            <person name="Calla B."/>
            <person name="Hall B."/>
            <person name="Hou S."/>
            <person name="Manoukis N.C."/>
        </authorList>
    </citation>
    <scope>NUCLEOTIDE SEQUENCE</scope>
    <source>
        <strain evidence="7">Punador</strain>
    </source>
</reference>
<evidence type="ECO:0000256" key="5">
    <source>
        <dbReference type="SAM" id="Phobius"/>
    </source>
</evidence>
<dbReference type="InterPro" id="IPR036259">
    <property type="entry name" value="MFS_trans_sf"/>
</dbReference>
<dbReference type="PROSITE" id="PS50850">
    <property type="entry name" value="MFS"/>
    <property type="match status" value="1"/>
</dbReference>
<dbReference type="GeneID" id="105229573"/>
<name>A0A034WG90_BACDO</name>
<dbReference type="PANTHER" id="PTHR24064">
    <property type="entry name" value="SOLUTE CARRIER FAMILY 22 MEMBER"/>
    <property type="match status" value="1"/>
</dbReference>
<dbReference type="EMBL" id="GAKP01005268">
    <property type="protein sequence ID" value="JAC53684.1"/>
    <property type="molecule type" value="Transcribed_RNA"/>
</dbReference>
<feature type="transmembrane region" description="Helical" evidence="5">
    <location>
        <begin position="358"/>
        <end position="378"/>
    </location>
</feature>
<feature type="transmembrane region" description="Helical" evidence="5">
    <location>
        <begin position="18"/>
        <end position="37"/>
    </location>
</feature>
<dbReference type="InterPro" id="IPR020846">
    <property type="entry name" value="MFS_dom"/>
</dbReference>
<keyword evidence="4 5" id="KW-0472">Membrane</keyword>
<dbReference type="AlphaFoldDB" id="A0A034WG90"/>
<feature type="transmembrane region" description="Helical" evidence="5">
    <location>
        <begin position="415"/>
        <end position="433"/>
    </location>
</feature>
<feature type="transmembrane region" description="Helical" evidence="5">
    <location>
        <begin position="208"/>
        <end position="231"/>
    </location>
</feature>
<organism evidence="7">
    <name type="scientific">Bactrocera dorsalis</name>
    <name type="common">Oriental fruit fly</name>
    <name type="synonym">Dacus dorsalis</name>
    <dbReference type="NCBI Taxonomy" id="27457"/>
    <lineage>
        <taxon>Eukaryota</taxon>
        <taxon>Metazoa</taxon>
        <taxon>Ecdysozoa</taxon>
        <taxon>Arthropoda</taxon>
        <taxon>Hexapoda</taxon>
        <taxon>Insecta</taxon>
        <taxon>Pterygota</taxon>
        <taxon>Neoptera</taxon>
        <taxon>Endopterygota</taxon>
        <taxon>Diptera</taxon>
        <taxon>Brachycera</taxon>
        <taxon>Muscomorpha</taxon>
        <taxon>Tephritoidea</taxon>
        <taxon>Tephritidae</taxon>
        <taxon>Bactrocera</taxon>
        <taxon>Bactrocera</taxon>
    </lineage>
</organism>
<keyword evidence="2 5" id="KW-0812">Transmembrane</keyword>
<dbReference type="Pfam" id="PF00083">
    <property type="entry name" value="Sugar_tr"/>
    <property type="match status" value="1"/>
</dbReference>
<dbReference type="OrthoDB" id="6884957at2759"/>